<reference evidence="1 2" key="1">
    <citation type="journal article" date="2018" name="Sci. Rep.">
        <title>Comparative analysis of the Pocillopora damicornis genome highlights role of immune system in coral evolution.</title>
        <authorList>
            <person name="Cunning R."/>
            <person name="Bay R.A."/>
            <person name="Gillette P."/>
            <person name="Baker A.C."/>
            <person name="Traylor-Knowles N."/>
        </authorList>
    </citation>
    <scope>NUCLEOTIDE SEQUENCE [LARGE SCALE GENOMIC DNA]</scope>
    <source>
        <strain evidence="1">RSMAS</strain>
        <tissue evidence="1">Whole animal</tissue>
    </source>
</reference>
<comment type="caution">
    <text evidence="1">The sequence shown here is derived from an EMBL/GenBank/DDBJ whole genome shotgun (WGS) entry which is preliminary data.</text>
</comment>
<evidence type="ECO:0000313" key="2">
    <source>
        <dbReference type="Proteomes" id="UP000275408"/>
    </source>
</evidence>
<organism evidence="1 2">
    <name type="scientific">Pocillopora damicornis</name>
    <name type="common">Cauliflower coral</name>
    <name type="synonym">Millepora damicornis</name>
    <dbReference type="NCBI Taxonomy" id="46731"/>
    <lineage>
        <taxon>Eukaryota</taxon>
        <taxon>Metazoa</taxon>
        <taxon>Cnidaria</taxon>
        <taxon>Anthozoa</taxon>
        <taxon>Hexacorallia</taxon>
        <taxon>Scleractinia</taxon>
        <taxon>Astrocoeniina</taxon>
        <taxon>Pocilloporidae</taxon>
        <taxon>Pocillopora</taxon>
    </lineage>
</organism>
<protein>
    <submittedName>
        <fullName evidence="1">Uncharacterized protein</fullName>
    </submittedName>
</protein>
<gene>
    <name evidence="1" type="ORF">pdam_00000400</name>
</gene>
<keyword evidence="2" id="KW-1185">Reference proteome</keyword>
<evidence type="ECO:0000313" key="1">
    <source>
        <dbReference type="EMBL" id="RMX53774.1"/>
    </source>
</evidence>
<accession>A0A3M6UJS6</accession>
<dbReference type="EMBL" id="RCHS01001413">
    <property type="protein sequence ID" value="RMX53774.1"/>
    <property type="molecule type" value="Genomic_DNA"/>
</dbReference>
<dbReference type="AlphaFoldDB" id="A0A3M6UJS6"/>
<proteinExistence type="predicted"/>
<name>A0A3M6UJS6_POCDA</name>
<sequence>MREEGRRNKNWERTEKTRKIAYGLVFTRKRDDQIEYSKGQLKIRHPEVKEEVREGGSIVNSNKWVLTLMVSDDGMICLSVTTVFFSISKATPVQDTNTEFVAFTVAVRWLLLRVFSNTLSPLVSSVRLLKSQQIKKKVRFDLAMTEALSEISYNLKEFKSESKRQREKADFQRGQQSTPASLIRDNKATLKRTKGKLQEGSSTQLTPTLSTICWVLECYDEQDDVDPPDLSLDFINILYVLLL</sequence>
<dbReference type="Proteomes" id="UP000275408">
    <property type="component" value="Unassembled WGS sequence"/>
</dbReference>